<dbReference type="PROSITE" id="PS50994">
    <property type="entry name" value="INTEGRASE"/>
    <property type="match status" value="1"/>
</dbReference>
<dbReference type="InterPro" id="IPR001584">
    <property type="entry name" value="Integrase_cat-core"/>
</dbReference>
<gene>
    <name evidence="2" type="ORF">RCL2_001251700</name>
</gene>
<dbReference type="Proteomes" id="UP000615446">
    <property type="component" value="Unassembled WGS sequence"/>
</dbReference>
<accession>A0A8H3LFK8</accession>
<comment type="caution">
    <text evidence="2">The sequence shown here is derived from an EMBL/GenBank/DDBJ whole genome shotgun (WGS) entry which is preliminary data.</text>
</comment>
<dbReference type="Gene3D" id="3.30.420.10">
    <property type="entry name" value="Ribonuclease H-like superfamily/Ribonuclease H"/>
    <property type="match status" value="1"/>
</dbReference>
<dbReference type="OrthoDB" id="7680611at2759"/>
<organism evidence="2 3">
    <name type="scientific">Rhizophagus clarus</name>
    <dbReference type="NCBI Taxonomy" id="94130"/>
    <lineage>
        <taxon>Eukaryota</taxon>
        <taxon>Fungi</taxon>
        <taxon>Fungi incertae sedis</taxon>
        <taxon>Mucoromycota</taxon>
        <taxon>Glomeromycotina</taxon>
        <taxon>Glomeromycetes</taxon>
        <taxon>Glomerales</taxon>
        <taxon>Glomeraceae</taxon>
        <taxon>Rhizophagus</taxon>
    </lineage>
</organism>
<evidence type="ECO:0000313" key="3">
    <source>
        <dbReference type="Proteomes" id="UP000615446"/>
    </source>
</evidence>
<dbReference type="InterPro" id="IPR012337">
    <property type="entry name" value="RNaseH-like_sf"/>
</dbReference>
<dbReference type="GO" id="GO:0003676">
    <property type="term" value="F:nucleic acid binding"/>
    <property type="evidence" value="ECO:0007669"/>
    <property type="project" value="InterPro"/>
</dbReference>
<dbReference type="InterPro" id="IPR036397">
    <property type="entry name" value="RNaseH_sf"/>
</dbReference>
<protein>
    <recommendedName>
        <fullName evidence="1">Integrase catalytic domain-containing protein</fullName>
    </recommendedName>
</protein>
<feature type="domain" description="Integrase catalytic" evidence="1">
    <location>
        <begin position="207"/>
        <end position="387"/>
    </location>
</feature>
<dbReference type="SUPFAM" id="SSF53098">
    <property type="entry name" value="Ribonuclease H-like"/>
    <property type="match status" value="1"/>
</dbReference>
<dbReference type="EMBL" id="BLAL01000156">
    <property type="protein sequence ID" value="GES85405.1"/>
    <property type="molecule type" value="Genomic_DNA"/>
</dbReference>
<evidence type="ECO:0000259" key="1">
    <source>
        <dbReference type="PROSITE" id="PS50994"/>
    </source>
</evidence>
<name>A0A8H3LFK8_9GLOM</name>
<dbReference type="GO" id="GO:0015074">
    <property type="term" value="P:DNA integration"/>
    <property type="evidence" value="ECO:0007669"/>
    <property type="project" value="InterPro"/>
</dbReference>
<evidence type="ECO:0000313" key="2">
    <source>
        <dbReference type="EMBL" id="GES85405.1"/>
    </source>
</evidence>
<dbReference type="AlphaFoldDB" id="A0A8H3LFK8"/>
<proteinExistence type="predicted"/>
<dbReference type="GO" id="GO:0005634">
    <property type="term" value="C:nucleus"/>
    <property type="evidence" value="ECO:0007669"/>
    <property type="project" value="UniProtKB-ARBA"/>
</dbReference>
<sequence length="414" mass="48644">MVSQFDTQKNQKTRLPPMKLYLIDMDEATNLKCWASSNVMAICYASHREKWYRYDDLIVCGYHPDEPKWAFVRYMYGKIAIMYNAGSNPQDISKIIGRYTDDVKNASMVINSYLRKARELDQIIAKQTPTININPQKAHNLDQYLALQKLYYRPEGLYQNVKGLWDACKKAGYSFSFIDVKKWLENQAMYQIFRLLPKHIPYASYSKITKPNTVHQCDLIEIPYDEDVDTNLLDDGPIYYYVLLVIDCTTRYKDFIFLTSKSSKEVAGAFKSIYDNPDKPLNWPRKLQCDKGTEFMGYVTLLIYEHGVKIRRIITHFRHTSFAMIDNYARHFSRRVFKNQHSVEFLLPTGKRYRECERFARRIVDNMNDSLTRLIGMSPNDATKLERIYSKPSVKYTGQNQFYRVHIGDLYIGG</sequence>
<reference evidence="2" key="1">
    <citation type="submission" date="2019-10" db="EMBL/GenBank/DDBJ databases">
        <title>Conservation and host-specific expression of non-tandemly repeated heterogenous ribosome RNA gene in arbuscular mycorrhizal fungi.</title>
        <authorList>
            <person name="Maeda T."/>
            <person name="Kobayashi Y."/>
            <person name="Nakagawa T."/>
            <person name="Ezawa T."/>
            <person name="Yamaguchi K."/>
            <person name="Bino T."/>
            <person name="Nishimoto Y."/>
            <person name="Shigenobu S."/>
            <person name="Kawaguchi M."/>
        </authorList>
    </citation>
    <scope>NUCLEOTIDE SEQUENCE</scope>
    <source>
        <strain evidence="2">HR1</strain>
    </source>
</reference>